<gene>
    <name evidence="1" type="ORF">BACCAP_01252</name>
</gene>
<dbReference type="AlphaFoldDB" id="A6NSS3"/>
<dbReference type="EMBL" id="AAXG02000009">
    <property type="protein sequence ID" value="EDN00900.1"/>
    <property type="molecule type" value="Genomic_DNA"/>
</dbReference>
<evidence type="ECO:0000313" key="2">
    <source>
        <dbReference type="Proteomes" id="UP000003639"/>
    </source>
</evidence>
<dbReference type="Proteomes" id="UP000003639">
    <property type="component" value="Unassembled WGS sequence"/>
</dbReference>
<reference evidence="1 2" key="2">
    <citation type="submission" date="2007-06" db="EMBL/GenBank/DDBJ databases">
        <title>Draft genome sequence of Pseudoflavonifractor capillosus ATCC 29799.</title>
        <authorList>
            <person name="Sudarsanam P."/>
            <person name="Ley R."/>
            <person name="Guruge J."/>
            <person name="Turnbaugh P.J."/>
            <person name="Mahowald M."/>
            <person name="Liep D."/>
            <person name="Gordon J."/>
        </authorList>
    </citation>
    <scope>NUCLEOTIDE SEQUENCE [LARGE SCALE GENOMIC DNA]</scope>
    <source>
        <strain evidence="1 2">ATCC 29799</strain>
    </source>
</reference>
<accession>A6NSS3</accession>
<keyword evidence="2" id="KW-1185">Reference proteome</keyword>
<proteinExistence type="predicted"/>
<protein>
    <submittedName>
        <fullName evidence="1">Uncharacterized protein</fullName>
    </submittedName>
</protein>
<sequence>MFHKSEFLLTIEQSRSFIKIILTETGQISSTSFLR</sequence>
<name>A6NSS3_9FIRM</name>
<comment type="caution">
    <text evidence="1">The sequence shown here is derived from an EMBL/GenBank/DDBJ whole genome shotgun (WGS) entry which is preliminary data.</text>
</comment>
<reference evidence="1 2" key="1">
    <citation type="submission" date="2007-04" db="EMBL/GenBank/DDBJ databases">
        <authorList>
            <person name="Fulton L."/>
            <person name="Clifton S."/>
            <person name="Fulton B."/>
            <person name="Xu J."/>
            <person name="Minx P."/>
            <person name="Pepin K.H."/>
            <person name="Johnson M."/>
            <person name="Thiruvilangam P."/>
            <person name="Bhonagiri V."/>
            <person name="Nash W.E."/>
            <person name="Mardis E.R."/>
            <person name="Wilson R.K."/>
        </authorList>
    </citation>
    <scope>NUCLEOTIDE SEQUENCE [LARGE SCALE GENOMIC DNA]</scope>
    <source>
        <strain evidence="1 2">ATCC 29799</strain>
    </source>
</reference>
<evidence type="ECO:0000313" key="1">
    <source>
        <dbReference type="EMBL" id="EDN00900.1"/>
    </source>
</evidence>
<organism evidence="1 2">
    <name type="scientific">Pseudoflavonifractor capillosus ATCC 29799</name>
    <dbReference type="NCBI Taxonomy" id="411467"/>
    <lineage>
        <taxon>Bacteria</taxon>
        <taxon>Bacillati</taxon>
        <taxon>Bacillota</taxon>
        <taxon>Clostridia</taxon>
        <taxon>Eubacteriales</taxon>
        <taxon>Oscillospiraceae</taxon>
        <taxon>Pseudoflavonifractor</taxon>
    </lineage>
</organism>